<feature type="compositionally biased region" description="Basic and acidic residues" evidence="9">
    <location>
        <begin position="26"/>
        <end position="44"/>
    </location>
</feature>
<keyword evidence="4" id="KW-0747">Spliceosome</keyword>
<dbReference type="GO" id="GO:0071011">
    <property type="term" value="C:precatalytic spliceosome"/>
    <property type="evidence" value="ECO:0007669"/>
    <property type="project" value="TreeGrafter"/>
</dbReference>
<evidence type="ECO:0000256" key="6">
    <source>
        <dbReference type="ARBA" id="ARBA00023187"/>
    </source>
</evidence>
<feature type="compositionally biased region" description="Basic and acidic residues" evidence="9">
    <location>
        <begin position="62"/>
        <end position="73"/>
    </location>
</feature>
<dbReference type="Pfam" id="PF01798">
    <property type="entry name" value="Nop"/>
    <property type="match status" value="1"/>
</dbReference>
<feature type="compositionally biased region" description="Acidic residues" evidence="9">
    <location>
        <begin position="45"/>
        <end position="61"/>
    </location>
</feature>
<dbReference type="EMBL" id="JAADYS010003216">
    <property type="protein sequence ID" value="KAF4449396.1"/>
    <property type="molecule type" value="Genomic_DNA"/>
</dbReference>
<evidence type="ECO:0000256" key="4">
    <source>
        <dbReference type="ARBA" id="ARBA00022728"/>
    </source>
</evidence>
<organism evidence="11 12">
    <name type="scientific">Fusarium albosuccineum</name>
    <dbReference type="NCBI Taxonomy" id="1237068"/>
    <lineage>
        <taxon>Eukaryota</taxon>
        <taxon>Fungi</taxon>
        <taxon>Dikarya</taxon>
        <taxon>Ascomycota</taxon>
        <taxon>Pezizomycotina</taxon>
        <taxon>Sordariomycetes</taxon>
        <taxon>Hypocreomycetidae</taxon>
        <taxon>Hypocreales</taxon>
        <taxon>Nectriaceae</taxon>
        <taxon>Fusarium</taxon>
        <taxon>Fusarium decemcellulare species complex</taxon>
    </lineage>
</organism>
<dbReference type="SMART" id="SM00931">
    <property type="entry name" value="NOSIC"/>
    <property type="match status" value="1"/>
</dbReference>
<dbReference type="InterPro" id="IPR042239">
    <property type="entry name" value="Nop_C"/>
</dbReference>
<dbReference type="OrthoDB" id="4771285at2759"/>
<evidence type="ECO:0000313" key="12">
    <source>
        <dbReference type="Proteomes" id="UP000554235"/>
    </source>
</evidence>
<feature type="compositionally biased region" description="Basic and acidic residues" evidence="9">
    <location>
        <begin position="609"/>
        <end position="620"/>
    </location>
</feature>
<dbReference type="SUPFAM" id="SSF89124">
    <property type="entry name" value="Nop domain"/>
    <property type="match status" value="1"/>
</dbReference>
<dbReference type="InterPro" id="IPR027105">
    <property type="entry name" value="Prp31"/>
</dbReference>
<accession>A0A8H4KGK7</accession>
<dbReference type="PANTHER" id="PTHR13904:SF0">
    <property type="entry name" value="U4_U6 SMALL NUCLEAR RIBONUCLEOPROTEIN PRP31"/>
    <property type="match status" value="1"/>
</dbReference>
<dbReference type="Pfam" id="PF09785">
    <property type="entry name" value="Prp31_C"/>
    <property type="match status" value="1"/>
</dbReference>
<dbReference type="Proteomes" id="UP000554235">
    <property type="component" value="Unassembled WGS sequence"/>
</dbReference>
<proteinExistence type="inferred from homology"/>
<feature type="region of interest" description="Disordered" evidence="9">
    <location>
        <begin position="580"/>
        <end position="634"/>
    </location>
</feature>
<comment type="similarity">
    <text evidence="2">Belongs to the PRP31 family.</text>
</comment>
<evidence type="ECO:0000256" key="5">
    <source>
        <dbReference type="ARBA" id="ARBA00022884"/>
    </source>
</evidence>
<feature type="domain" description="Nop" evidence="10">
    <location>
        <begin position="299"/>
        <end position="416"/>
    </location>
</feature>
<dbReference type="GO" id="GO:0005687">
    <property type="term" value="C:U4 snRNP"/>
    <property type="evidence" value="ECO:0007669"/>
    <property type="project" value="TreeGrafter"/>
</dbReference>
<keyword evidence="7" id="KW-0539">Nucleus</keyword>
<protein>
    <submittedName>
        <fullName evidence="11">U4 U6 snRNP-associated</fullName>
    </submittedName>
</protein>
<keyword evidence="8" id="KW-0687">Ribonucleoprotein</keyword>
<sequence>MSTVAEDLLNDFGSSGDEAEEVENDGLVKEEETNGDRDRDRDAMDVDGGDADKDEEGSDNDINDREDAEATKAKVEKMQLGAVKDVRNVAGLMQTLEPVLEVSIAPPGPLNGHVSMDDSFTSVLLSNSPDVFPRTLQKIAQYRSQAATQNTNLGNIEDHSEYHLLTQSNSLSTQIDGEVVLVHKFIRDHYSTRFPELERLVTTPLEYAKVVAILGNGPMDSESIKALQTSTDNPLGISLKSVLDGPSLMIVTVEATTSKGHEMTPEELARVVKACEMVIALNKAKQTLTEYVQSRMNIFAPNLTALIGSLTAAQLLNAAGGLTGLSKTPACNIASWGSKKKQAGLATNIGIRQQGYLYNSEMIRGIPSDLKKQAMRIVSAKLVLAARVDRIHSSPDGSTGEELKSACLERLEKLTEPPPNKGQRALPVPDDKPSRKRGGRRARKAKEALAMTDLRKAQNRMAFGKEEREVGYGTGESTVGMGMIGQANDGRIRGIQVDQRTRAKLSAKNKGWGGNSTVGGAASSIGGFGQASNIDLRGRGLRASGVGSTVGSATGTASSLAFTPVQGLELVDPKMQAELSKKRKAEEDRWFKGGTFTQVGGAPGPGGFKEPELPAAKRVDTGATKMGPPPTPKS</sequence>
<feature type="region of interest" description="Disordered" evidence="9">
    <location>
        <begin position="413"/>
        <end position="447"/>
    </location>
</feature>
<comment type="subcellular location">
    <subcellularLocation>
        <location evidence="1">Nucleus</location>
    </subcellularLocation>
</comment>
<gene>
    <name evidence="11" type="ORF">FALBO_16665</name>
</gene>
<dbReference type="PROSITE" id="PS51358">
    <property type="entry name" value="NOP"/>
    <property type="match status" value="1"/>
</dbReference>
<dbReference type="GO" id="GO:0046540">
    <property type="term" value="C:U4/U6 x U5 tri-snRNP complex"/>
    <property type="evidence" value="ECO:0007669"/>
    <property type="project" value="InterPro"/>
</dbReference>
<dbReference type="FunFam" id="1.10.246.90:FF:000002">
    <property type="entry name" value="U4/U6 small nuclear ribonucleoprotein Prp31"/>
    <property type="match status" value="1"/>
</dbReference>
<dbReference type="AlphaFoldDB" id="A0A8H4KGK7"/>
<keyword evidence="5" id="KW-0694">RNA-binding</keyword>
<evidence type="ECO:0000256" key="9">
    <source>
        <dbReference type="SAM" id="MobiDB-lite"/>
    </source>
</evidence>
<feature type="region of interest" description="Disordered" evidence="9">
    <location>
        <begin position="1"/>
        <end position="73"/>
    </location>
</feature>
<evidence type="ECO:0000256" key="2">
    <source>
        <dbReference type="ARBA" id="ARBA00005572"/>
    </source>
</evidence>
<name>A0A8H4KGK7_9HYPO</name>
<dbReference type="InterPro" id="IPR019175">
    <property type="entry name" value="Prp31_C"/>
</dbReference>
<evidence type="ECO:0000256" key="8">
    <source>
        <dbReference type="ARBA" id="ARBA00023274"/>
    </source>
</evidence>
<keyword evidence="3" id="KW-0507">mRNA processing</keyword>
<keyword evidence="12" id="KW-1185">Reference proteome</keyword>
<dbReference type="Gene3D" id="1.10.246.90">
    <property type="entry name" value="Nop domain"/>
    <property type="match status" value="1"/>
</dbReference>
<comment type="caution">
    <text evidence="11">The sequence shown here is derived from an EMBL/GenBank/DDBJ whole genome shotgun (WGS) entry which is preliminary data.</text>
</comment>
<keyword evidence="6" id="KW-0508">mRNA splicing</keyword>
<dbReference type="GO" id="GO:0003723">
    <property type="term" value="F:RNA binding"/>
    <property type="evidence" value="ECO:0007669"/>
    <property type="project" value="UniProtKB-KW"/>
</dbReference>
<dbReference type="GO" id="GO:0000244">
    <property type="term" value="P:spliceosomal tri-snRNP complex assembly"/>
    <property type="evidence" value="ECO:0007669"/>
    <property type="project" value="InterPro"/>
</dbReference>
<dbReference type="InterPro" id="IPR012976">
    <property type="entry name" value="NOSIC"/>
</dbReference>
<dbReference type="FunFam" id="1.10.287.4070:FF:000003">
    <property type="entry name" value="U4/U6 small nuclear ribonucleoprotein PRP31"/>
    <property type="match status" value="1"/>
</dbReference>
<evidence type="ECO:0000256" key="7">
    <source>
        <dbReference type="ARBA" id="ARBA00023242"/>
    </source>
</evidence>
<evidence type="ECO:0000256" key="1">
    <source>
        <dbReference type="ARBA" id="ARBA00004123"/>
    </source>
</evidence>
<evidence type="ECO:0000256" key="3">
    <source>
        <dbReference type="ARBA" id="ARBA00022664"/>
    </source>
</evidence>
<evidence type="ECO:0000259" key="10">
    <source>
        <dbReference type="PROSITE" id="PS51358"/>
    </source>
</evidence>
<dbReference type="Gene3D" id="1.10.287.4070">
    <property type="match status" value="1"/>
</dbReference>
<dbReference type="PANTHER" id="PTHR13904">
    <property type="entry name" value="PRE-MRNA SPLICING FACTOR PRP31"/>
    <property type="match status" value="1"/>
</dbReference>
<reference evidence="11 12" key="1">
    <citation type="submission" date="2020-01" db="EMBL/GenBank/DDBJ databases">
        <title>Identification and distribution of gene clusters putatively required for synthesis of sphingolipid metabolism inhibitors in phylogenetically diverse species of the filamentous fungus Fusarium.</title>
        <authorList>
            <person name="Kim H.-S."/>
            <person name="Busman M."/>
            <person name="Brown D.W."/>
            <person name="Divon H."/>
            <person name="Uhlig S."/>
            <person name="Proctor R.H."/>
        </authorList>
    </citation>
    <scope>NUCLEOTIDE SEQUENCE [LARGE SCALE GENOMIC DNA]</scope>
    <source>
        <strain evidence="11 12">NRRL 20459</strain>
    </source>
</reference>
<evidence type="ECO:0000313" key="11">
    <source>
        <dbReference type="EMBL" id="KAF4449396.1"/>
    </source>
</evidence>
<feature type="compositionally biased region" description="Basic residues" evidence="9">
    <location>
        <begin position="434"/>
        <end position="444"/>
    </location>
</feature>
<dbReference type="InterPro" id="IPR036070">
    <property type="entry name" value="Nop_dom_sf"/>
</dbReference>
<dbReference type="InterPro" id="IPR002687">
    <property type="entry name" value="Nop_dom"/>
</dbReference>